<dbReference type="PANTHER" id="PTHR30579:SF7">
    <property type="entry name" value="HTH-TYPE TRANSCRIPTIONAL REGULATOR LRHA-RELATED"/>
    <property type="match status" value="1"/>
</dbReference>
<dbReference type="AlphaFoldDB" id="A0A480AQB6"/>
<protein>
    <submittedName>
        <fullName evidence="6">LysR family transcriptional regulator</fullName>
    </submittedName>
</protein>
<keyword evidence="4" id="KW-0804">Transcription</keyword>
<dbReference type="EMBL" id="BJCL01000002">
    <property type="protein sequence ID" value="GCL61875.1"/>
    <property type="molecule type" value="Genomic_DNA"/>
</dbReference>
<dbReference type="PANTHER" id="PTHR30579">
    <property type="entry name" value="TRANSCRIPTIONAL REGULATOR"/>
    <property type="match status" value="1"/>
</dbReference>
<evidence type="ECO:0000313" key="7">
    <source>
        <dbReference type="Proteomes" id="UP000301751"/>
    </source>
</evidence>
<evidence type="ECO:0000313" key="6">
    <source>
        <dbReference type="EMBL" id="GCL61875.1"/>
    </source>
</evidence>
<dbReference type="InterPro" id="IPR005119">
    <property type="entry name" value="LysR_subst-bd"/>
</dbReference>
<dbReference type="Pfam" id="PF03466">
    <property type="entry name" value="LysR_substrate"/>
    <property type="match status" value="1"/>
</dbReference>
<evidence type="ECO:0000256" key="4">
    <source>
        <dbReference type="ARBA" id="ARBA00023163"/>
    </source>
</evidence>
<dbReference type="Gene3D" id="1.10.10.10">
    <property type="entry name" value="Winged helix-like DNA-binding domain superfamily/Winged helix DNA-binding domain"/>
    <property type="match status" value="1"/>
</dbReference>
<evidence type="ECO:0000256" key="3">
    <source>
        <dbReference type="ARBA" id="ARBA00023125"/>
    </source>
</evidence>
<evidence type="ECO:0000256" key="2">
    <source>
        <dbReference type="ARBA" id="ARBA00023015"/>
    </source>
</evidence>
<keyword evidence="3" id="KW-0238">DNA-binding</keyword>
<reference evidence="7" key="1">
    <citation type="submission" date="2019-03" db="EMBL/GenBank/DDBJ databases">
        <title>Aquabacterium pictum sp.nov., the first bacteriochlorophyll a-containing freshwater bacterium in the genus Aquabacterium of the class Betaproteobacteria.</title>
        <authorList>
            <person name="Hirose S."/>
            <person name="Tank M."/>
            <person name="Hara E."/>
            <person name="Tamaki H."/>
            <person name="Takaichi S."/>
            <person name="Haruta S."/>
            <person name="Hanada S."/>
        </authorList>
    </citation>
    <scope>NUCLEOTIDE SEQUENCE [LARGE SCALE GENOMIC DNA]</scope>
    <source>
        <strain evidence="7">W35</strain>
    </source>
</reference>
<name>A0A480AQB6_9BURK</name>
<accession>A0A480AQB6</accession>
<dbReference type="InterPro" id="IPR050176">
    <property type="entry name" value="LTTR"/>
</dbReference>
<feature type="domain" description="HTH lysR-type" evidence="5">
    <location>
        <begin position="3"/>
        <end position="60"/>
    </location>
</feature>
<evidence type="ECO:0000259" key="5">
    <source>
        <dbReference type="PROSITE" id="PS50931"/>
    </source>
</evidence>
<dbReference type="InterPro" id="IPR036388">
    <property type="entry name" value="WH-like_DNA-bd_sf"/>
</dbReference>
<gene>
    <name evidence="6" type="ORF">AQPW35_09560</name>
</gene>
<keyword evidence="7" id="KW-1185">Reference proteome</keyword>
<evidence type="ECO:0000256" key="1">
    <source>
        <dbReference type="ARBA" id="ARBA00009437"/>
    </source>
</evidence>
<comment type="caution">
    <text evidence="6">The sequence shown here is derived from an EMBL/GenBank/DDBJ whole genome shotgun (WGS) entry which is preliminary data.</text>
</comment>
<dbReference type="GO" id="GO:0003700">
    <property type="term" value="F:DNA-binding transcription factor activity"/>
    <property type="evidence" value="ECO:0007669"/>
    <property type="project" value="InterPro"/>
</dbReference>
<dbReference type="OrthoDB" id="6555293at2"/>
<dbReference type="Gene3D" id="3.40.190.10">
    <property type="entry name" value="Periplasmic binding protein-like II"/>
    <property type="match status" value="2"/>
</dbReference>
<keyword evidence="2" id="KW-0805">Transcription regulation</keyword>
<proteinExistence type="inferred from homology"/>
<dbReference type="PROSITE" id="PS50931">
    <property type="entry name" value="HTH_LYSR"/>
    <property type="match status" value="1"/>
</dbReference>
<dbReference type="SUPFAM" id="SSF53850">
    <property type="entry name" value="Periplasmic binding protein-like II"/>
    <property type="match status" value="1"/>
</dbReference>
<dbReference type="Proteomes" id="UP000301751">
    <property type="component" value="Unassembled WGS sequence"/>
</dbReference>
<organism evidence="6 7">
    <name type="scientific">Pseudaquabacterium pictum</name>
    <dbReference type="NCBI Taxonomy" id="2315236"/>
    <lineage>
        <taxon>Bacteria</taxon>
        <taxon>Pseudomonadati</taxon>
        <taxon>Pseudomonadota</taxon>
        <taxon>Betaproteobacteria</taxon>
        <taxon>Burkholderiales</taxon>
        <taxon>Sphaerotilaceae</taxon>
        <taxon>Pseudaquabacterium</taxon>
    </lineage>
</organism>
<sequence>MLLDLDQLRTLVAFADAGSGRGAAHLVHKTPSAVSTHLRKLADVLGRPLLQRQGRRLVLTPDGNELVRHARRMLALHGEALAHFQAPSFGGNLRVGLPDDYIPALMSPLLAALARLAPRAHIEVQCAPSAELRPLLADGLLDLAILSAETDTQEGQVLRTERVVWTASPHFDPQAADCLPLALFPEGCIFRKWATAQLRQHRREHRIVCTSRSMPAIQAAVRAGFAASVVAESCVPQDAVVLTPAQGLAELPAVTIILAASPAADPALVQRLGEQLRGPMQRLTAP</sequence>
<comment type="similarity">
    <text evidence="1">Belongs to the LysR transcriptional regulatory family.</text>
</comment>
<dbReference type="Pfam" id="PF00126">
    <property type="entry name" value="HTH_1"/>
    <property type="match status" value="1"/>
</dbReference>
<dbReference type="InterPro" id="IPR036390">
    <property type="entry name" value="WH_DNA-bd_sf"/>
</dbReference>
<dbReference type="SUPFAM" id="SSF46785">
    <property type="entry name" value="Winged helix' DNA-binding domain"/>
    <property type="match status" value="1"/>
</dbReference>
<dbReference type="RefSeq" id="WP_137731640.1">
    <property type="nucleotide sequence ID" value="NZ_BJCL01000002.1"/>
</dbReference>
<dbReference type="InterPro" id="IPR000847">
    <property type="entry name" value="LysR_HTH_N"/>
</dbReference>
<dbReference type="GO" id="GO:0003677">
    <property type="term" value="F:DNA binding"/>
    <property type="evidence" value="ECO:0007669"/>
    <property type="project" value="UniProtKB-KW"/>
</dbReference>